<dbReference type="InterPro" id="IPR021730">
    <property type="entry name" value="YdbH"/>
</dbReference>
<dbReference type="RefSeq" id="WP_088419897.1">
    <property type="nucleotide sequence ID" value="NZ_NJBA01000007.1"/>
</dbReference>
<dbReference type="AlphaFoldDB" id="A0A246F6Z5"/>
<sequence length="854" mass="91785">MSLPRWRTVLLLLLLLLAMAVGAAWLAMPRLLANAGISVEQWQGLGVSRQGLTLQRLALQHQTPEGARLAVQLQDLRVGWPEHEDGRWRLKELAAGSIDVRQWPGQDAPEEDAAPPDIAQLNRWLTLLPGRLALEHVVVELPCAREQRCTLNGSAHWQQIQGGAAALGGELRQGGQQLAFNGLLQPGEGQWRLQLDSYLDNEQLLSLDSSWAPASRQLNGSLATPAVPPVQAVRNWLGMWLPTPNLPLPIPEAGRLRLSWDTQLAGDAAWPDWPGLRDGRGSVDLSLQLPQPWPLPGAGSLQGDLRLIASATDKGWRPSVVSGDLRLSDLYGDWLQALPVGLRPARLTLHLEPGIEEEAGSVRADLRAVGAADLRLRSRVALREATPLALQLNDSRLEGKIPHLELAGLRGDNSRVDLSFDARLDQQSASFNLADGGQLQVGTLIGPQSLKASKLVATLGKGTLSVGYASDTPATLQLDAPLKLAVGELRQPHVKPLYWSAMGTLAASLGAQQFKGRLLNSGGLSAEVDLNSSAKQGVVLLARQAEFFLRTGNPVEKSLADWPGLLSLNNGKASFDLNWRLPPGAAPQSLELNLRGSGLEGVYDRSEVHGLDLQAKFALKGAQMELQLPQVKIASLNPGVTLGPLSLQGNYKASLNAPLAGRVDWQQAELGMFKGRAWLPAGAVDLSALGQGLILKLDGLALEAILAAYPAEGLSGSGIIDGNLPLGLHEGKLVIRSGEVAAREPGVLQFRSEKIRSLGQSNPAMQLVATAIDDFRYDKLSSRVDYDESGKLLLALSLSGSNPALEQGRPINLNVNLEENVPKLLTSLQLSDRVSDTIRKRVQDRLRNDPAAAP</sequence>
<dbReference type="Pfam" id="PF11739">
    <property type="entry name" value="YdbH-like"/>
    <property type="match status" value="1"/>
</dbReference>
<evidence type="ECO:0000313" key="2">
    <source>
        <dbReference type="Proteomes" id="UP000198145"/>
    </source>
</evidence>
<dbReference type="Proteomes" id="UP000198145">
    <property type="component" value="Unassembled WGS sequence"/>
</dbReference>
<dbReference type="STRING" id="46680.GCA_000807755_06976"/>
<accession>A0A246F6Z5</accession>
<reference evidence="1 2" key="1">
    <citation type="submission" date="2017-06" db="EMBL/GenBank/DDBJ databases">
        <title>Draft genome of Pseudomonas nitroreducens DF05.</title>
        <authorList>
            <person name="Iyer R."/>
        </authorList>
    </citation>
    <scope>NUCLEOTIDE SEQUENCE [LARGE SCALE GENOMIC DNA]</scope>
    <source>
        <strain evidence="1 2">DF05</strain>
    </source>
</reference>
<dbReference type="EMBL" id="NJBA01000007">
    <property type="protein sequence ID" value="OWP48953.1"/>
    <property type="molecule type" value="Genomic_DNA"/>
</dbReference>
<name>A0A246F6Z5_PSENT</name>
<gene>
    <name evidence="1" type="ORF">CEG18_19620</name>
</gene>
<proteinExistence type="predicted"/>
<dbReference type="eggNOG" id="COG2911">
    <property type="taxonomic scope" value="Bacteria"/>
</dbReference>
<organism evidence="1 2">
    <name type="scientific">Pseudomonas nitroreducens</name>
    <dbReference type="NCBI Taxonomy" id="46680"/>
    <lineage>
        <taxon>Bacteria</taxon>
        <taxon>Pseudomonadati</taxon>
        <taxon>Pseudomonadota</taxon>
        <taxon>Gammaproteobacteria</taxon>
        <taxon>Pseudomonadales</taxon>
        <taxon>Pseudomonadaceae</taxon>
        <taxon>Pseudomonas</taxon>
    </lineage>
</organism>
<comment type="caution">
    <text evidence="1">The sequence shown here is derived from an EMBL/GenBank/DDBJ whole genome shotgun (WGS) entry which is preliminary data.</text>
</comment>
<protein>
    <submittedName>
        <fullName evidence="1">Uncharacterized protein</fullName>
    </submittedName>
</protein>
<evidence type="ECO:0000313" key="1">
    <source>
        <dbReference type="EMBL" id="OWP48953.1"/>
    </source>
</evidence>